<evidence type="ECO:0000313" key="4">
    <source>
        <dbReference type="Proteomes" id="UP000313231"/>
    </source>
</evidence>
<feature type="compositionally biased region" description="Low complexity" evidence="1">
    <location>
        <begin position="42"/>
        <end position="51"/>
    </location>
</feature>
<dbReference type="NCBIfam" id="NF047619">
    <property type="entry name" value="NADase_discoid"/>
    <property type="match status" value="1"/>
</dbReference>
<dbReference type="EMBL" id="VDMP01000024">
    <property type="protein sequence ID" value="TNM39709.1"/>
    <property type="molecule type" value="Genomic_DNA"/>
</dbReference>
<feature type="compositionally biased region" description="Pro residues" evidence="1">
    <location>
        <begin position="80"/>
        <end position="90"/>
    </location>
</feature>
<feature type="compositionally biased region" description="Low complexity" evidence="1">
    <location>
        <begin position="118"/>
        <end position="134"/>
    </location>
</feature>
<dbReference type="InterPro" id="IPR057561">
    <property type="entry name" value="NADase_transloc"/>
</dbReference>
<dbReference type="InterPro" id="IPR008979">
    <property type="entry name" value="Galactose-bd-like_sf"/>
</dbReference>
<reference evidence="3 4" key="1">
    <citation type="journal article" date="2016" name="Int. J. Syst. Evol. Microbiol.">
        <title>Nocardioides albidus sp. nov., an actinobacterium isolated from garden soil.</title>
        <authorList>
            <person name="Singh H."/>
            <person name="Du J."/>
            <person name="Trinh H."/>
            <person name="Won K."/>
            <person name="Yang J.E."/>
            <person name="Yin C."/>
            <person name="Kook M."/>
            <person name="Yi T.H."/>
        </authorList>
    </citation>
    <scope>NUCLEOTIDE SEQUENCE [LARGE SCALE GENOMIC DNA]</scope>
    <source>
        <strain evidence="3 4">CCTCC AB 2015297</strain>
    </source>
</reference>
<sequence>MNRVCPDCGAALDADEQFCGNCGCYLQWSAASEPEPAPEPAPVAVEAAVEAAPPPTPPRRGRPQPASPPRLDRRGTAERPPAPVPPPPPVTGGGDGSGAGPAAPSVAEALVVPVDQQPAAPQPGLQQPGAQQPGRPRPQPRSRASQPPPEPLNPGDLVCGDCGAGNKATRMFCRRCGHTLAEAEVVRIPWWRRILRRRKRTTAAGSRPTVHALRRAPSPARLIGTVVALGALGIGGFLLRDVVIGAVDTVRDRVSGVEPQVPGKISASSSQPGHGARLARDGTPNKYWAPASTGAGAGEYLEVHFDSPVRLVYLLVTPGVSSSDEEAFLAQGRPKELRIVVDREGDSTALHVAHLEDKRGPARIDLGDSKVTRVRIEIRKAYAGSAAESRTAIGELEFFTRK</sequence>
<protein>
    <recommendedName>
        <fullName evidence="2">NAD glycohydrolase translocation F5/8 type C domain-containing protein</fullName>
    </recommendedName>
</protein>
<dbReference type="Pfam" id="PF25302">
    <property type="entry name" value="NADase_transloc"/>
    <property type="match status" value="1"/>
</dbReference>
<proteinExistence type="predicted"/>
<gene>
    <name evidence="3" type="ORF">FHP29_12650</name>
</gene>
<evidence type="ECO:0000313" key="3">
    <source>
        <dbReference type="EMBL" id="TNM39709.1"/>
    </source>
</evidence>
<dbReference type="OrthoDB" id="3808044at2"/>
<feature type="region of interest" description="Disordered" evidence="1">
    <location>
        <begin position="31"/>
        <end position="104"/>
    </location>
</feature>
<feature type="region of interest" description="Disordered" evidence="1">
    <location>
        <begin position="259"/>
        <end position="285"/>
    </location>
</feature>
<comment type="caution">
    <text evidence="3">The sequence shown here is derived from an EMBL/GenBank/DDBJ whole genome shotgun (WGS) entry which is preliminary data.</text>
</comment>
<dbReference type="Proteomes" id="UP000313231">
    <property type="component" value="Unassembled WGS sequence"/>
</dbReference>
<name>A0A5C4VWY0_9ACTN</name>
<evidence type="ECO:0000259" key="2">
    <source>
        <dbReference type="Pfam" id="PF25302"/>
    </source>
</evidence>
<organism evidence="3 4">
    <name type="scientific">Nocardioides albidus</name>
    <dbReference type="NCBI Taxonomy" id="1517589"/>
    <lineage>
        <taxon>Bacteria</taxon>
        <taxon>Bacillati</taxon>
        <taxon>Actinomycetota</taxon>
        <taxon>Actinomycetes</taxon>
        <taxon>Propionibacteriales</taxon>
        <taxon>Nocardioidaceae</taxon>
        <taxon>Nocardioides</taxon>
    </lineage>
</organism>
<dbReference type="SUPFAM" id="SSF49785">
    <property type="entry name" value="Galactose-binding domain-like"/>
    <property type="match status" value="1"/>
</dbReference>
<dbReference type="RefSeq" id="WP_139623198.1">
    <property type="nucleotide sequence ID" value="NZ_VDMP01000024.1"/>
</dbReference>
<keyword evidence="4" id="KW-1185">Reference proteome</keyword>
<accession>A0A5C4VWY0</accession>
<dbReference type="Gene3D" id="2.60.120.260">
    <property type="entry name" value="Galactose-binding domain-like"/>
    <property type="match status" value="1"/>
</dbReference>
<feature type="region of interest" description="Disordered" evidence="1">
    <location>
        <begin position="118"/>
        <end position="155"/>
    </location>
</feature>
<feature type="domain" description="NAD glycohydrolase translocation F5/8 type C" evidence="2">
    <location>
        <begin position="274"/>
        <end position="398"/>
    </location>
</feature>
<dbReference type="AlphaFoldDB" id="A0A5C4VWY0"/>
<evidence type="ECO:0000256" key="1">
    <source>
        <dbReference type="SAM" id="MobiDB-lite"/>
    </source>
</evidence>